<feature type="domain" description="Imm-5-like" evidence="1">
    <location>
        <begin position="21"/>
        <end position="146"/>
    </location>
</feature>
<organism evidence="2 3">
    <name type="scientific">Candidatus Methanomassiliicoccus intestinalis</name>
    <dbReference type="NCBI Taxonomy" id="1406512"/>
    <lineage>
        <taxon>Archaea</taxon>
        <taxon>Methanobacteriati</taxon>
        <taxon>Thermoplasmatota</taxon>
        <taxon>Thermoplasmata</taxon>
        <taxon>Methanomassiliicoccales</taxon>
        <taxon>Methanomassiliicoccaceae</taxon>
        <taxon>Methanomassiliicoccus</taxon>
    </lineage>
</organism>
<dbReference type="Proteomes" id="UP000752814">
    <property type="component" value="Unassembled WGS sequence"/>
</dbReference>
<reference evidence="2" key="1">
    <citation type="submission" date="2016-03" db="EMBL/GenBank/DDBJ databases">
        <authorList>
            <person name="Borrel G."/>
            <person name="Mccann A."/>
            <person name="O'Toole P.W."/>
        </authorList>
    </citation>
    <scope>NUCLEOTIDE SEQUENCE</scope>
    <source>
        <strain evidence="2">183</strain>
    </source>
</reference>
<name>A0A8J8PG98_9ARCH</name>
<dbReference type="RefSeq" id="WP_020449073.1">
    <property type="nucleotide sequence ID" value="NZ_CAYAYA010000009.1"/>
</dbReference>
<protein>
    <recommendedName>
        <fullName evidence="1">Imm-5-like domain-containing protein</fullName>
    </recommendedName>
</protein>
<dbReference type="InterPro" id="IPR048667">
    <property type="entry name" value="Imm5-like"/>
</dbReference>
<evidence type="ECO:0000259" key="1">
    <source>
        <dbReference type="Pfam" id="PF21805"/>
    </source>
</evidence>
<dbReference type="OMA" id="HHLLALW"/>
<sequence length="153" mass="17003">MKAKFADSEKLFNSIEKLACKQDQKILAVWAADCAERVLKNFESVCPEDKRPRLAIEAARKWADGEIPMPEARSIAFDAHASARDLENMSAELAARSAGHSAATAHVAEHAVHASTYAVKSLYHSLKDNANDAVEEERKWQYQHLRELGANKS</sequence>
<evidence type="ECO:0000313" key="2">
    <source>
        <dbReference type="EMBL" id="TQS83636.1"/>
    </source>
</evidence>
<dbReference type="AlphaFoldDB" id="A0A8J8PG98"/>
<comment type="caution">
    <text evidence="2">The sequence shown here is derived from an EMBL/GenBank/DDBJ whole genome shotgun (WGS) entry which is preliminary data.</text>
</comment>
<dbReference type="Pfam" id="PF21805">
    <property type="entry name" value="Imm5_like"/>
    <property type="match status" value="1"/>
</dbReference>
<dbReference type="EMBL" id="LVVT01000008">
    <property type="protein sequence ID" value="TQS83636.1"/>
    <property type="molecule type" value="Genomic_DNA"/>
</dbReference>
<evidence type="ECO:0000313" key="3">
    <source>
        <dbReference type="Proteomes" id="UP000752814"/>
    </source>
</evidence>
<accession>A0A8J8PG98</accession>
<gene>
    <name evidence="2" type="ORF">A3207_08620</name>
</gene>
<proteinExistence type="predicted"/>
<dbReference type="GeneID" id="41323606"/>